<proteinExistence type="predicted"/>
<dbReference type="InterPro" id="IPR050256">
    <property type="entry name" value="Glycosyltransferase_2"/>
</dbReference>
<dbReference type="CDD" id="cd04179">
    <property type="entry name" value="DPM_DPG-synthase_like"/>
    <property type="match status" value="1"/>
</dbReference>
<dbReference type="Proteomes" id="UP000306402">
    <property type="component" value="Unassembled WGS sequence"/>
</dbReference>
<protein>
    <submittedName>
        <fullName evidence="2">Glycosyltransferase family 2 protein</fullName>
    </submittedName>
</protein>
<dbReference type="SUPFAM" id="SSF53448">
    <property type="entry name" value="Nucleotide-diphospho-sugar transferases"/>
    <property type="match status" value="1"/>
</dbReference>
<accession>A0A5R9KY76</accession>
<organism evidence="2 3">
    <name type="scientific">Dyadobacter luticola</name>
    <dbReference type="NCBI Taxonomy" id="1979387"/>
    <lineage>
        <taxon>Bacteria</taxon>
        <taxon>Pseudomonadati</taxon>
        <taxon>Bacteroidota</taxon>
        <taxon>Cytophagia</taxon>
        <taxon>Cytophagales</taxon>
        <taxon>Spirosomataceae</taxon>
        <taxon>Dyadobacter</taxon>
    </lineage>
</organism>
<gene>
    <name evidence="2" type="ORF">FEN17_17400</name>
</gene>
<sequence>MMYLLSIVMPAYNEQDCIEKVVHNWTGFLKNKFPNDNTTLIVINDGSKDNTKVLLDKLQKEVTNLTVINQKNGGHGNAVVNGYRKALELDSEYVFQTDSDDQFVSEDFDKLWDKRNQSQFILGYRQVRHDAGVRLFITKFLRSTISMVYGTYIMDSNIPFRLIKGSFLQKLMDQLPDPEPFAPNIFLSVMAKKSGQNLFDIPITHKDRETGTVSIVKWNLWKVCIRSFKELLRFRLELNKHVKAIRA</sequence>
<reference evidence="2 3" key="1">
    <citation type="submission" date="2019-05" db="EMBL/GenBank/DDBJ databases">
        <authorList>
            <person name="Qu J.-H."/>
        </authorList>
    </citation>
    <scope>NUCLEOTIDE SEQUENCE [LARGE SCALE GENOMIC DNA]</scope>
    <source>
        <strain evidence="2 3">T17</strain>
    </source>
</reference>
<dbReference type="PANTHER" id="PTHR48090">
    <property type="entry name" value="UNDECAPRENYL-PHOSPHATE 4-DEOXY-4-FORMAMIDO-L-ARABINOSE TRANSFERASE-RELATED"/>
    <property type="match status" value="1"/>
</dbReference>
<comment type="caution">
    <text evidence="2">The sequence shown here is derived from an EMBL/GenBank/DDBJ whole genome shotgun (WGS) entry which is preliminary data.</text>
</comment>
<dbReference type="GO" id="GO:0016740">
    <property type="term" value="F:transferase activity"/>
    <property type="evidence" value="ECO:0007669"/>
    <property type="project" value="UniProtKB-KW"/>
</dbReference>
<dbReference type="OrthoDB" id="952827at2"/>
<evidence type="ECO:0000259" key="1">
    <source>
        <dbReference type="Pfam" id="PF00535"/>
    </source>
</evidence>
<keyword evidence="3" id="KW-1185">Reference proteome</keyword>
<dbReference type="AlphaFoldDB" id="A0A5R9KY76"/>
<feature type="domain" description="Glycosyltransferase 2-like" evidence="1">
    <location>
        <begin position="6"/>
        <end position="127"/>
    </location>
</feature>
<dbReference type="EMBL" id="VCEJ01000004">
    <property type="protein sequence ID" value="TLV01224.1"/>
    <property type="molecule type" value="Genomic_DNA"/>
</dbReference>
<evidence type="ECO:0000313" key="3">
    <source>
        <dbReference type="Proteomes" id="UP000306402"/>
    </source>
</evidence>
<dbReference type="Pfam" id="PF00535">
    <property type="entry name" value="Glycos_transf_2"/>
    <property type="match status" value="1"/>
</dbReference>
<keyword evidence="2" id="KW-0808">Transferase</keyword>
<dbReference type="RefSeq" id="WP_138366595.1">
    <property type="nucleotide sequence ID" value="NZ_VCEJ01000004.1"/>
</dbReference>
<evidence type="ECO:0000313" key="2">
    <source>
        <dbReference type="EMBL" id="TLV01224.1"/>
    </source>
</evidence>
<dbReference type="Gene3D" id="3.90.550.10">
    <property type="entry name" value="Spore Coat Polysaccharide Biosynthesis Protein SpsA, Chain A"/>
    <property type="match status" value="1"/>
</dbReference>
<dbReference type="InterPro" id="IPR001173">
    <property type="entry name" value="Glyco_trans_2-like"/>
</dbReference>
<dbReference type="InterPro" id="IPR029044">
    <property type="entry name" value="Nucleotide-diphossugar_trans"/>
</dbReference>
<name>A0A5R9KY76_9BACT</name>